<evidence type="ECO:0000256" key="1">
    <source>
        <dbReference type="SAM" id="Phobius"/>
    </source>
</evidence>
<dbReference type="EMBL" id="JAOQKC010000007">
    <property type="protein sequence ID" value="MCU6696655.1"/>
    <property type="molecule type" value="Genomic_DNA"/>
</dbReference>
<gene>
    <name evidence="2" type="ORF">OCV63_07065</name>
</gene>
<proteinExistence type="predicted"/>
<name>A0ABT2RXB9_9FIRM</name>
<reference evidence="2 3" key="1">
    <citation type="journal article" date="2021" name="ISME Commun">
        <title>Automated analysis of genomic sequences facilitates high-throughput and comprehensive description of bacteria.</title>
        <authorList>
            <person name="Hitch T.C.A."/>
        </authorList>
    </citation>
    <scope>NUCLEOTIDE SEQUENCE [LARGE SCALE GENOMIC DNA]</scope>
    <source>
        <strain evidence="2 3">Sanger_04</strain>
    </source>
</reference>
<feature type="transmembrane region" description="Helical" evidence="1">
    <location>
        <begin position="1563"/>
        <end position="1582"/>
    </location>
</feature>
<accession>A0ABT2RXB9</accession>
<evidence type="ECO:0008006" key="4">
    <source>
        <dbReference type="Google" id="ProtNLM"/>
    </source>
</evidence>
<protein>
    <recommendedName>
        <fullName evidence="4">Ig-like domain-containing protein</fullName>
    </recommendedName>
</protein>
<organism evidence="2 3">
    <name type="scientific">Laedolimicola ammoniilytica</name>
    <dbReference type="NCBI Taxonomy" id="2981771"/>
    <lineage>
        <taxon>Bacteria</taxon>
        <taxon>Bacillati</taxon>
        <taxon>Bacillota</taxon>
        <taxon>Clostridia</taxon>
        <taxon>Lachnospirales</taxon>
        <taxon>Lachnospiraceae</taxon>
        <taxon>Laedolimicola</taxon>
    </lineage>
</organism>
<keyword evidence="1" id="KW-0472">Membrane</keyword>
<comment type="caution">
    <text evidence="2">The sequence shown here is derived from an EMBL/GenBank/DDBJ whole genome shotgun (WGS) entry which is preliminary data.</text>
</comment>
<sequence>MRQKGMTWLLIGLVTVCGWFCVERTVQAEQEGETKQEVTGAKEDDEEAPEFGEVRLSADGPSAEPVQVLARVTDGGTVAEVWMENVEEPEERCRLEETGEEAVYSCEVDTDSWKKAAYRLMAEDAAGNRAEYPALLNIELDKLPPDAEPIWVQYRVDGGKPEKPERFLDRLAAGLKKLFAGDQIEAMLYLRDEGSGIREATVSFGGAEYRVEPETGRYAVIEGETYEVLPLLLTKEAAESLKIEQILDRAGNAAEGIEAVQPVEGSRILILDRTAPTVAIKLPGEQAREAGIRYYAGAAGEKEQVTLTFREAQYAWQTDEQGKPVRPEITVRKNGESLEDVEIAWGAFQQGQLEATLSLPYEEDQETEYRIEATYQDGSGHVLEAAENGSGGHVTAEGRFVSDTLVLDARPPRLTRFAVEGETDYQVERQGEKLPVYRNREGADTTLIFTVEDAEKYWRREQLVIRVLEAATEREVERLQGDNPKLRWEDAGDLHTGQLEFDGEPGQEGCYRVELACPDQAGNPLNGTGTYESDGFILDHCAPVAEIRYAKAVRMVTAEGTDLPENAGPRREYTSYYRTEIQVEVEIKEQNAVPLEQEGELTGLLDFHFLVNGTEEKPGWEKDSEDQYTARFTFTREGDYRLRLAYEDAAGNLVECEGQTEDGICESPLLVLDRTPPLLSVDTDREPDAVYQERRYFTENTVLRLTVQDENFRLGELKESLRRMTAVDSEGKAVEETTLAAAIEGLNGNRILRGSGKVELPLSTEANYRIPVIFTDLAGNPAVWQEESESNSDGCLEMTVDKTDPEAPTLTESGGLRGGYGPFGWIFAKQTLVLTGSSRDQTAGIRKLRFRILDEEGKETLREQELEPAVTGTFRILLPMEQTNFKGRVELEVFDSSGRNAKVQKHYGIESGEKHQEAGTAALTILTEPGRVVGGHPWYNGDVEIRADFQDSYTGLGSYAITADGERKKARNYREEADGQSGPVREASETLRLEATQYNRNDIQVTASYTDNAGHTGEARRTLSIDMTKPEIRVTYDRNQPEGDGLYREPRTATVTVKERNFDPGDVEFFITNTEGSLPEISGWSHSGSGEESLHSCKVAFQEDGTYTFRMAVMDLAGNQAVSEGTDTFTIDRTRPELQVSWEGPEARNGSYYPAERRARIQVRELNFDPGRVRIEAAAAEGETPIPSVWQSNGELHTAFVSFGKDGRYALAVSGADLAGNEMEPYEEAEFVIDGTPPELELFGVGDQSANRGEVRPGVRYSDAHPDRESERITLKGCHNGTVELTGQTLWTQQGLEWQMDNIPEEQELDDLYRLETEVADLAGNLSRASITFSVNRFGSVYTMDADTEKLAGKNGLYFTDREPELVVTETNVDTLSFHSITCKQNGITRILTENQDFQVTEQTRPDGWKQYTYRIGRKNFQREGIYAVTIYSEDRAENASDNNSRGKSLNFAVDKTAPSIVLSGVEEQGSYREKRRQILLDVQDNLGLREVQVHLGDQTLSYSGQELLETDGRASFYAESAGDWQELTVEAVDQAGNRAGTEPIRFLVTPSIWMQIFRNRRLMMTAVSLSLAGLLAAGLLLRKFFRGRKQILTFKEEETMLQ</sequence>
<dbReference type="RefSeq" id="WP_158363141.1">
    <property type="nucleotide sequence ID" value="NZ_JAOQKC010000007.1"/>
</dbReference>
<dbReference type="Proteomes" id="UP001652461">
    <property type="component" value="Unassembled WGS sequence"/>
</dbReference>
<evidence type="ECO:0000313" key="3">
    <source>
        <dbReference type="Proteomes" id="UP001652461"/>
    </source>
</evidence>
<keyword evidence="3" id="KW-1185">Reference proteome</keyword>
<keyword evidence="1" id="KW-0812">Transmembrane</keyword>
<evidence type="ECO:0000313" key="2">
    <source>
        <dbReference type="EMBL" id="MCU6696655.1"/>
    </source>
</evidence>
<keyword evidence="1" id="KW-1133">Transmembrane helix</keyword>